<evidence type="ECO:0000313" key="4">
    <source>
        <dbReference type="Proteomes" id="UP000199546"/>
    </source>
</evidence>
<feature type="transmembrane region" description="Helical" evidence="2">
    <location>
        <begin position="470"/>
        <end position="494"/>
    </location>
</feature>
<dbReference type="Proteomes" id="UP000199546">
    <property type="component" value="Unassembled WGS sequence"/>
</dbReference>
<dbReference type="OrthoDB" id="3636773at2"/>
<feature type="transmembrane region" description="Helical" evidence="2">
    <location>
        <begin position="179"/>
        <end position="201"/>
    </location>
</feature>
<organism evidence="3 4">
    <name type="scientific">Geodermatophilus amargosae</name>
    <dbReference type="NCBI Taxonomy" id="1296565"/>
    <lineage>
        <taxon>Bacteria</taxon>
        <taxon>Bacillati</taxon>
        <taxon>Actinomycetota</taxon>
        <taxon>Actinomycetes</taxon>
        <taxon>Geodermatophilales</taxon>
        <taxon>Geodermatophilaceae</taxon>
        <taxon>Geodermatophilus</taxon>
    </lineage>
</organism>
<dbReference type="GO" id="GO:0005886">
    <property type="term" value="C:plasma membrane"/>
    <property type="evidence" value="ECO:0007669"/>
    <property type="project" value="TreeGrafter"/>
</dbReference>
<feature type="transmembrane region" description="Helical" evidence="2">
    <location>
        <begin position="283"/>
        <end position="300"/>
    </location>
</feature>
<feature type="transmembrane region" description="Helical" evidence="2">
    <location>
        <begin position="138"/>
        <end position="159"/>
    </location>
</feature>
<feature type="region of interest" description="Disordered" evidence="1">
    <location>
        <begin position="238"/>
        <end position="273"/>
    </location>
</feature>
<keyword evidence="2" id="KW-1133">Transmembrane helix</keyword>
<evidence type="ECO:0000313" key="3">
    <source>
        <dbReference type="EMBL" id="SFT89281.1"/>
    </source>
</evidence>
<feature type="transmembrane region" description="Helical" evidence="2">
    <location>
        <begin position="416"/>
        <end position="440"/>
    </location>
</feature>
<reference evidence="4" key="1">
    <citation type="submission" date="2016-10" db="EMBL/GenBank/DDBJ databases">
        <authorList>
            <person name="Varghese N."/>
            <person name="Submissions S."/>
        </authorList>
    </citation>
    <scope>NUCLEOTIDE SEQUENCE [LARGE SCALE GENOMIC DNA]</scope>
    <source>
        <strain evidence="4">DSM 46136</strain>
    </source>
</reference>
<protein>
    <submittedName>
        <fullName evidence="3">GntP family permease</fullName>
    </submittedName>
</protein>
<keyword evidence="2" id="KW-0812">Transmembrane</keyword>
<dbReference type="Pfam" id="PF02447">
    <property type="entry name" value="GntP_permease"/>
    <property type="match status" value="2"/>
</dbReference>
<dbReference type="RefSeq" id="WP_093581664.1">
    <property type="nucleotide sequence ID" value="NZ_FPBA01000015.1"/>
</dbReference>
<feature type="transmembrane region" description="Helical" evidence="2">
    <location>
        <begin position="60"/>
        <end position="84"/>
    </location>
</feature>
<dbReference type="EMBL" id="FPBA01000015">
    <property type="protein sequence ID" value="SFT89281.1"/>
    <property type="molecule type" value="Genomic_DNA"/>
</dbReference>
<feature type="transmembrane region" description="Helical" evidence="2">
    <location>
        <begin position="348"/>
        <end position="369"/>
    </location>
</feature>
<feature type="transmembrane region" description="Helical" evidence="2">
    <location>
        <begin position="7"/>
        <end position="24"/>
    </location>
</feature>
<name>A0A1I7BQ66_9ACTN</name>
<gene>
    <name evidence="3" type="ORF">SAMN05660657_03754</name>
</gene>
<evidence type="ECO:0000256" key="1">
    <source>
        <dbReference type="SAM" id="MobiDB-lite"/>
    </source>
</evidence>
<evidence type="ECO:0000256" key="2">
    <source>
        <dbReference type="SAM" id="Phobius"/>
    </source>
</evidence>
<feature type="transmembrane region" description="Helical" evidence="2">
    <location>
        <begin position="30"/>
        <end position="48"/>
    </location>
</feature>
<sequence length="495" mass="49590">MADTTLLLLHTAITVAIVVGLIVLAKINPVISLVIGALYLGLAAGLGYEGTTTAVTEGFGILMAEVGLIIGFGVMLGTLLSAMGTLHRVVDGMLRLFGVNRSPYVVGLASGVVFPAIYFDVALVILGPMARSIALRTGLSIAPLAGALAIGLEVALLMVPPGAAALAIAAALDIPLGTMLLWGIPFGIVVIVVSILLHSLLMRFTWNDLKDDDPLTDPEHTGEIAGYGLPSGAGDPSGADGAFGSGQHAPQPHRGGGATAVTQDPQRGIPDAAANGTGAGKQFPLLVALLPLLVPLLLIVAQTSSAAAGAEIAVLVFLGNPVVALLIGLLVGTALAVPSLGRTGVEEVIVRAAGTSGVILLFTGVAGSLGQVIAETNIGDLVAGLFSADAAFPLVLAWLVAALLRLAQGSGSVAAITAAALLAPVVSDLGLSAVLIWLAAASGAAFGGHVTDNTFWIFKTLLGLSVRGTFQVYTVAQGLLSFVGLGAVLVLGVLV</sequence>
<dbReference type="PANTHER" id="PTHR30354">
    <property type="entry name" value="GNT FAMILY GLUCONATE TRANSPORTER"/>
    <property type="match status" value="1"/>
</dbReference>
<accession>A0A1I7BQ66</accession>
<feature type="transmembrane region" description="Helical" evidence="2">
    <location>
        <begin position="312"/>
        <end position="336"/>
    </location>
</feature>
<dbReference type="InterPro" id="IPR003474">
    <property type="entry name" value="Glcn_transporter"/>
</dbReference>
<keyword evidence="4" id="KW-1185">Reference proteome</keyword>
<feature type="transmembrane region" description="Helical" evidence="2">
    <location>
        <begin position="104"/>
        <end position="126"/>
    </location>
</feature>
<dbReference type="PANTHER" id="PTHR30354:SF11">
    <property type="entry name" value="PERMEASE"/>
    <property type="match status" value="1"/>
</dbReference>
<feature type="transmembrane region" description="Helical" evidence="2">
    <location>
        <begin position="381"/>
        <end position="404"/>
    </location>
</feature>
<dbReference type="AlphaFoldDB" id="A0A1I7BQ66"/>
<dbReference type="STRING" id="1296565.SAMN05660657_03754"/>
<dbReference type="GO" id="GO:0015128">
    <property type="term" value="F:gluconate transmembrane transporter activity"/>
    <property type="evidence" value="ECO:0007669"/>
    <property type="project" value="InterPro"/>
</dbReference>
<proteinExistence type="predicted"/>
<keyword evidence="2" id="KW-0472">Membrane</keyword>